<feature type="chain" id="PRO_5021700383" evidence="1">
    <location>
        <begin position="25"/>
        <end position="142"/>
    </location>
</feature>
<dbReference type="OrthoDB" id="7189339at2"/>
<organism evidence="2 3">
    <name type="scientific">Sphingorhabdus contaminans</name>
    <dbReference type="NCBI Taxonomy" id="1343899"/>
    <lineage>
        <taxon>Bacteria</taxon>
        <taxon>Pseudomonadati</taxon>
        <taxon>Pseudomonadota</taxon>
        <taxon>Alphaproteobacteria</taxon>
        <taxon>Sphingomonadales</taxon>
        <taxon>Sphingomonadaceae</taxon>
        <taxon>Sphingorhabdus</taxon>
    </lineage>
</organism>
<keyword evidence="1" id="KW-0732">Signal</keyword>
<evidence type="ECO:0000256" key="1">
    <source>
        <dbReference type="SAM" id="SignalP"/>
    </source>
</evidence>
<dbReference type="Proteomes" id="UP000320160">
    <property type="component" value="Unassembled WGS sequence"/>
</dbReference>
<reference evidence="2 3" key="1">
    <citation type="submission" date="2019-07" db="EMBL/GenBank/DDBJ databases">
        <authorList>
            <person name="Park M."/>
        </authorList>
    </citation>
    <scope>NUCLEOTIDE SEQUENCE [LARGE SCALE GENOMIC DNA]</scope>
    <source>
        <strain evidence="2 3">KCTC32445</strain>
    </source>
</reference>
<feature type="signal peptide" evidence="1">
    <location>
        <begin position="1"/>
        <end position="24"/>
    </location>
</feature>
<comment type="caution">
    <text evidence="2">The sequence shown here is derived from an EMBL/GenBank/DDBJ whole genome shotgun (WGS) entry which is preliminary data.</text>
</comment>
<evidence type="ECO:0000313" key="3">
    <source>
        <dbReference type="Proteomes" id="UP000320160"/>
    </source>
</evidence>
<protein>
    <submittedName>
        <fullName evidence="2">Uncharacterized protein</fullName>
    </submittedName>
</protein>
<proteinExistence type="predicted"/>
<name>A0A553WJ74_9SPHN</name>
<dbReference type="AlphaFoldDB" id="A0A553WJ74"/>
<keyword evidence="3" id="KW-1185">Reference proteome</keyword>
<dbReference type="EMBL" id="VKKU01000001">
    <property type="protein sequence ID" value="TSB04733.1"/>
    <property type="molecule type" value="Genomic_DNA"/>
</dbReference>
<sequence>MRKSILLLGTMCLAATAVGSSVNAQSERAGFRLSAVVNTVCRLELPGASTGGSGQVIDFGSFYQLCNARNGYRVVMRHPANLEGATLFWDGRAVPLSPGNETVIADENHAASKYSDVRLDVRGVDIPISSLSFRIDPKGSVY</sequence>
<evidence type="ECO:0000313" key="2">
    <source>
        <dbReference type="EMBL" id="TSB04733.1"/>
    </source>
</evidence>
<gene>
    <name evidence="2" type="ORF">FOM92_04785</name>
</gene>
<dbReference type="RefSeq" id="WP_143775651.1">
    <property type="nucleotide sequence ID" value="NZ_VKKU01000001.1"/>
</dbReference>
<accession>A0A553WJ74</accession>